<dbReference type="GO" id="GO:0042542">
    <property type="term" value="P:response to hydrogen peroxide"/>
    <property type="evidence" value="ECO:0007669"/>
    <property type="project" value="TreeGrafter"/>
</dbReference>
<dbReference type="GO" id="GO:0005777">
    <property type="term" value="C:peroxisome"/>
    <property type="evidence" value="ECO:0007669"/>
    <property type="project" value="TreeGrafter"/>
</dbReference>
<sequence length="1808" mass="205697">MACPNGNPHYHYLVSGQSGEYHWGDQVIKCIPRSNPACPMQKIPQEWRGDARKQLRLLALEWDTRQQYLPILKERQKSLEADLAAAQAGLEEKWAIFHEVINKARGWSPHRKYIRKEIMPAQRDVEDLADKVSVVIEALRSLSVFDNARSFRADFRSRMVPRKRTLLQSECSHEDTADIVAKQQTLKDELGGMKLKRYKETANAFHLRLALDDLPLSKEDYDRAMVCNRLGGIHTHHTVTTPGHQIGRQYISCSRGCAIRELLLPSPAEQVELVNIVQEDKLARSVEGKTKTVISWQIKLDKAKEDLRVKTLAAKCTSLRRDEIKQETARIKVIRVQEDLLRAQHEKNLSVSASEGLFVVECCTNLRALRHYLLSQDLIGSEKGSPRRLYTSALTRRERGAKKEPPLHDPTPTIKMVRPHPTLVDITPAWEPQKVKLSHVSAKTSTPATPRKQDSNDNNYSLVTPPPTRSRRDRQHSFKANSDNEVQCTGAKIGGITITDLSKLVGPQPVVMPQPDEKNIVGEESDSEVIIIWSNIPAKRLQAPVLPDVSASPSPTEFVIVEYPPELRRRPTMNRKKQRPRLPKKANVNVQTFTVAPSTFTAIMGSPTKGSSSSKIHIDPVLKRPWDEETPAATGPELDFNSDFPNINPSSSKRPRLVEMTEDIDANAEEKAQSKRERTFKEGVSKSMNQFRPKFPMILDYILASESNATIGQPCSCGEADSLHECLCNDCQHFEPSCRQCFIKAHLGNPWHWAEVWNGKFFERQDISELGHVVTIGHDRHEALHCPYGAVKDPLEFHLIHTNGVHKTKVYFCRCPLTRRDHMESCLRSRIFPGTVAEPRSGFTFAVLQDFHLQTLTSKKSAYDYIFAIRRKTNNAFSKQVPDVYPLFLRVQRIWISLTMFKRSGQVHGIDQHFPSRPAGSVAVPCFSCPERGFNVSDTVMDSVTDEYQHLVQLFLMQDGHFGLQRFQKVDDPDDVSLLPGAGFFPRDSDYLPYERDVVATSDEKSTCSNFNALEMQNKLKFRGCVITGVVAVECGRHCVFLSMVDLRKGERFANGDYTLAMALRRYTQGRSLTGAKYFRRIVLTYDVACQYQANLQKRFNTSFLDIADIIDIIVCLVPKMHLDGHIERCKYEYSLNYVKGMGRSHGEGIEPSWAETKQSGGSTRQMNHGHRHDKLNDFHNFWNWLKAEHMCDYLTEHLSKAREKVQEMVEFLLGLGLVRGKELVTCWEKQYEECVPYTVSEKDKKEWSSPYRMTLQKLPTQSEVLVSLTKHEDARTMDKLAKEEHKKDADRLRIIDNGIKLQIRQRELKSIITKNETPADDIKKMRKALAGDIKKFRKRQIKVLPLLESAEYDLAENAEDDILLLPSDFDVFDHQTYGLEDLAITKYKLREGQANDAIVMLCTGIIHGMVLNDSRRKHSRGVTMNLRSMKYINTVAKKKNEHASSYRQARTALLRLKGVEELADFPPLKKEDMYSKNAAGARGLGDGAVTDSWIWTYGRLRGLTDVEKHEFLLDALRVQWFRTRADTQRWIEEVEILEQEFRRYISACQRMEQVWDAMREAKSPCQSWHGLDLKDNSAEEYQLQEAISHEVTGGYAVYAAQKAHMFQEMWQTAEKAFIACGGGWPTTEEELTKYVAARRPQITIDWNAQHIAKDQLSRAAVTETTFAASNGTSIAQLYAWSQAGPSGPLLLQDFASIDLLAHFDCEHIPEHVVHAKGAGTHGYFKVTHDMSNIMHLSLPSNLTVGCSTTSAQHIKFCKGHRSAQWYGSQEQVLLGDGIVCSLKHWVMIDGARDKARAMVSRVGGWLY</sequence>
<dbReference type="GO" id="GO:0020037">
    <property type="term" value="F:heme binding"/>
    <property type="evidence" value="ECO:0007669"/>
    <property type="project" value="InterPro"/>
</dbReference>
<dbReference type="InterPro" id="IPR011614">
    <property type="entry name" value="Catalase_core"/>
</dbReference>
<dbReference type="GO" id="GO:0005739">
    <property type="term" value="C:mitochondrion"/>
    <property type="evidence" value="ECO:0007669"/>
    <property type="project" value="TreeGrafter"/>
</dbReference>
<name>A0A284S2B7_ARMOS</name>
<dbReference type="GO" id="GO:0004096">
    <property type="term" value="F:catalase activity"/>
    <property type="evidence" value="ECO:0007669"/>
    <property type="project" value="InterPro"/>
</dbReference>
<evidence type="ECO:0000259" key="3">
    <source>
        <dbReference type="Pfam" id="PF18803"/>
    </source>
</evidence>
<dbReference type="SUPFAM" id="SSF56634">
    <property type="entry name" value="Heme-dependent catalase-like"/>
    <property type="match status" value="1"/>
</dbReference>
<dbReference type="Pfam" id="PF18758">
    <property type="entry name" value="KDZ"/>
    <property type="match status" value="1"/>
</dbReference>
<feature type="region of interest" description="Disordered" evidence="1">
    <location>
        <begin position="628"/>
        <end position="653"/>
    </location>
</feature>
<dbReference type="PANTHER" id="PTHR11465">
    <property type="entry name" value="CATALASE"/>
    <property type="match status" value="1"/>
</dbReference>
<feature type="region of interest" description="Disordered" evidence="1">
    <location>
        <begin position="393"/>
        <end position="417"/>
    </location>
</feature>
<feature type="region of interest" description="Disordered" evidence="1">
    <location>
        <begin position="435"/>
        <end position="486"/>
    </location>
</feature>
<gene>
    <name evidence="4" type="ORF">ARMOST_18637</name>
</gene>
<dbReference type="InterPro" id="IPR018028">
    <property type="entry name" value="Catalase"/>
</dbReference>
<evidence type="ECO:0000313" key="5">
    <source>
        <dbReference type="Proteomes" id="UP000219338"/>
    </source>
</evidence>
<organism evidence="4 5">
    <name type="scientific">Armillaria ostoyae</name>
    <name type="common">Armillaria root rot fungus</name>
    <dbReference type="NCBI Taxonomy" id="47428"/>
    <lineage>
        <taxon>Eukaryota</taxon>
        <taxon>Fungi</taxon>
        <taxon>Dikarya</taxon>
        <taxon>Basidiomycota</taxon>
        <taxon>Agaricomycotina</taxon>
        <taxon>Agaricomycetes</taxon>
        <taxon>Agaricomycetidae</taxon>
        <taxon>Agaricales</taxon>
        <taxon>Marasmiineae</taxon>
        <taxon>Physalacriaceae</taxon>
        <taxon>Armillaria</taxon>
    </lineage>
</organism>
<feature type="domain" description="Catalase core" evidence="2">
    <location>
        <begin position="1670"/>
        <end position="1738"/>
    </location>
</feature>
<dbReference type="PANTHER" id="PTHR11465:SF62">
    <property type="entry name" value="CATALASE T"/>
    <property type="match status" value="1"/>
</dbReference>
<dbReference type="Pfam" id="PF18803">
    <property type="entry name" value="CxC2"/>
    <property type="match status" value="1"/>
</dbReference>
<feature type="compositionally biased region" description="Polar residues" evidence="1">
    <location>
        <begin position="643"/>
        <end position="652"/>
    </location>
</feature>
<dbReference type="InterPro" id="IPR041457">
    <property type="entry name" value="CxC2_KDZ-assoc"/>
</dbReference>
<keyword evidence="5" id="KW-1185">Reference proteome</keyword>
<dbReference type="EMBL" id="FUEG01000027">
    <property type="protein sequence ID" value="SJL15152.1"/>
    <property type="molecule type" value="Genomic_DNA"/>
</dbReference>
<feature type="compositionally biased region" description="Basic and acidic residues" evidence="1">
    <location>
        <begin position="395"/>
        <end position="407"/>
    </location>
</feature>
<dbReference type="PROSITE" id="PS51402">
    <property type="entry name" value="CATALASE_3"/>
    <property type="match status" value="1"/>
</dbReference>
<protein>
    <recommendedName>
        <fullName evidence="6">CxC2-like cysteine cluster KDZ transposase-associated domain-containing protein</fullName>
    </recommendedName>
</protein>
<dbReference type="InterPro" id="IPR040521">
    <property type="entry name" value="KDZ"/>
</dbReference>
<dbReference type="STRING" id="47428.A0A284S2B7"/>
<evidence type="ECO:0000259" key="2">
    <source>
        <dbReference type="Pfam" id="PF00199"/>
    </source>
</evidence>
<dbReference type="InterPro" id="IPR020835">
    <property type="entry name" value="Catalase_sf"/>
</dbReference>
<accession>A0A284S2B7</accession>
<dbReference type="Pfam" id="PF00199">
    <property type="entry name" value="Catalase"/>
    <property type="match status" value="1"/>
</dbReference>
<reference evidence="5" key="1">
    <citation type="journal article" date="2017" name="Nat. Ecol. Evol.">
        <title>Genome expansion and lineage-specific genetic innovations in the forest pathogenic fungi Armillaria.</title>
        <authorList>
            <person name="Sipos G."/>
            <person name="Prasanna A.N."/>
            <person name="Walter M.C."/>
            <person name="O'Connor E."/>
            <person name="Balint B."/>
            <person name="Krizsan K."/>
            <person name="Kiss B."/>
            <person name="Hess J."/>
            <person name="Varga T."/>
            <person name="Slot J."/>
            <person name="Riley R."/>
            <person name="Boka B."/>
            <person name="Rigling D."/>
            <person name="Barry K."/>
            <person name="Lee J."/>
            <person name="Mihaltcheva S."/>
            <person name="LaButti K."/>
            <person name="Lipzen A."/>
            <person name="Waldron R."/>
            <person name="Moloney N.M."/>
            <person name="Sperisen C."/>
            <person name="Kredics L."/>
            <person name="Vagvoelgyi C."/>
            <person name="Patrignani A."/>
            <person name="Fitzpatrick D."/>
            <person name="Nagy I."/>
            <person name="Doyle S."/>
            <person name="Anderson J.B."/>
            <person name="Grigoriev I.V."/>
            <person name="Gueldener U."/>
            <person name="Muensterkoetter M."/>
            <person name="Nagy L.G."/>
        </authorList>
    </citation>
    <scope>NUCLEOTIDE SEQUENCE [LARGE SCALE GENOMIC DNA]</scope>
    <source>
        <strain evidence="5">C18/9</strain>
    </source>
</reference>
<feature type="domain" description="CxC2-like cysteine cluster KDZ transposase-associated" evidence="3">
    <location>
        <begin position="768"/>
        <end position="876"/>
    </location>
</feature>
<dbReference type="Gene3D" id="2.40.180.10">
    <property type="entry name" value="Catalase core domain"/>
    <property type="match status" value="1"/>
</dbReference>
<evidence type="ECO:0000313" key="4">
    <source>
        <dbReference type="EMBL" id="SJL15152.1"/>
    </source>
</evidence>
<dbReference type="OrthoDB" id="3257613at2759"/>
<feature type="compositionally biased region" description="Polar residues" evidence="1">
    <location>
        <begin position="1156"/>
        <end position="1167"/>
    </location>
</feature>
<evidence type="ECO:0008006" key="6">
    <source>
        <dbReference type="Google" id="ProtNLM"/>
    </source>
</evidence>
<dbReference type="Proteomes" id="UP000219338">
    <property type="component" value="Unassembled WGS sequence"/>
</dbReference>
<feature type="region of interest" description="Disordered" evidence="1">
    <location>
        <begin position="1150"/>
        <end position="1170"/>
    </location>
</feature>
<proteinExistence type="predicted"/>
<dbReference type="GO" id="GO:0042744">
    <property type="term" value="P:hydrogen peroxide catabolic process"/>
    <property type="evidence" value="ECO:0007669"/>
    <property type="project" value="TreeGrafter"/>
</dbReference>
<evidence type="ECO:0000256" key="1">
    <source>
        <dbReference type="SAM" id="MobiDB-lite"/>
    </source>
</evidence>